<evidence type="ECO:0000313" key="2">
    <source>
        <dbReference type="EMBL" id="GFY25568.1"/>
    </source>
</evidence>
<dbReference type="InterPro" id="IPR036397">
    <property type="entry name" value="RNaseH_sf"/>
</dbReference>
<evidence type="ECO:0008006" key="4">
    <source>
        <dbReference type="Google" id="ProtNLM"/>
    </source>
</evidence>
<dbReference type="Gene3D" id="3.30.420.10">
    <property type="entry name" value="Ribonuclease H-like superfamily/Ribonuclease H"/>
    <property type="match status" value="1"/>
</dbReference>
<dbReference type="GO" id="GO:0003676">
    <property type="term" value="F:nucleic acid binding"/>
    <property type="evidence" value="ECO:0007669"/>
    <property type="project" value="InterPro"/>
</dbReference>
<feature type="region of interest" description="Disordered" evidence="1">
    <location>
        <begin position="1"/>
        <end position="26"/>
    </location>
</feature>
<evidence type="ECO:0000256" key="1">
    <source>
        <dbReference type="SAM" id="MobiDB-lite"/>
    </source>
</evidence>
<keyword evidence="3" id="KW-1185">Reference proteome</keyword>
<protein>
    <recommendedName>
        <fullName evidence="4">Tc1-like transposase DDE domain-containing protein</fullName>
    </recommendedName>
</protein>
<dbReference type="EMBL" id="BMAU01021371">
    <property type="protein sequence ID" value="GFY25568.1"/>
    <property type="molecule type" value="Genomic_DNA"/>
</dbReference>
<dbReference type="AlphaFoldDB" id="A0A8X6VZP7"/>
<name>A0A8X6VZP7_TRICX</name>
<comment type="caution">
    <text evidence="2">The sequence shown here is derived from an EMBL/GenBank/DDBJ whole genome shotgun (WGS) entry which is preliminary data.</text>
</comment>
<accession>A0A8X6VZP7</accession>
<feature type="compositionally biased region" description="Basic and acidic residues" evidence="1">
    <location>
        <begin position="1"/>
        <end position="19"/>
    </location>
</feature>
<gene>
    <name evidence="2" type="ORF">TNCV_2486881</name>
</gene>
<organism evidence="2 3">
    <name type="scientific">Trichonephila clavipes</name>
    <name type="common">Golden silk orbweaver</name>
    <name type="synonym">Nephila clavipes</name>
    <dbReference type="NCBI Taxonomy" id="2585209"/>
    <lineage>
        <taxon>Eukaryota</taxon>
        <taxon>Metazoa</taxon>
        <taxon>Ecdysozoa</taxon>
        <taxon>Arthropoda</taxon>
        <taxon>Chelicerata</taxon>
        <taxon>Arachnida</taxon>
        <taxon>Araneae</taxon>
        <taxon>Araneomorphae</taxon>
        <taxon>Entelegynae</taxon>
        <taxon>Araneoidea</taxon>
        <taxon>Nephilidae</taxon>
        <taxon>Trichonephila</taxon>
    </lineage>
</organism>
<evidence type="ECO:0000313" key="3">
    <source>
        <dbReference type="Proteomes" id="UP000887159"/>
    </source>
</evidence>
<proteinExistence type="predicted"/>
<reference evidence="2" key="1">
    <citation type="submission" date="2020-08" db="EMBL/GenBank/DDBJ databases">
        <title>Multicomponent nature underlies the extraordinary mechanical properties of spider dragline silk.</title>
        <authorList>
            <person name="Kono N."/>
            <person name="Nakamura H."/>
            <person name="Mori M."/>
            <person name="Yoshida Y."/>
            <person name="Ohtoshi R."/>
            <person name="Malay A.D."/>
            <person name="Moran D.A.P."/>
            <person name="Tomita M."/>
            <person name="Numata K."/>
            <person name="Arakawa K."/>
        </authorList>
    </citation>
    <scope>NUCLEOTIDE SEQUENCE</scope>
</reference>
<dbReference type="Proteomes" id="UP000887159">
    <property type="component" value="Unassembled WGS sequence"/>
</dbReference>
<sequence>MTTREDRNWSIISRHDRDPAASQQSRELGAVGSDYFVMDDNKLPHRAHLLGDFLKREDIYRMDFPDRSPNLNPVQYACDTLGRHIATPLST</sequence>